<keyword evidence="3" id="KW-0812">Transmembrane</keyword>
<dbReference type="InterPro" id="IPR019734">
    <property type="entry name" value="TPR_rpt"/>
</dbReference>
<evidence type="ECO:0000256" key="3">
    <source>
        <dbReference type="SAM" id="Phobius"/>
    </source>
</evidence>
<dbReference type="PROSITE" id="PS50005">
    <property type="entry name" value="TPR"/>
    <property type="match status" value="1"/>
</dbReference>
<evidence type="ECO:0000313" key="5">
    <source>
        <dbReference type="EMBL" id="MBL7559299.1"/>
    </source>
</evidence>
<name>A0ABS1WJK5_9FLAO</name>
<dbReference type="RefSeq" id="WP_202999508.1">
    <property type="nucleotide sequence ID" value="NZ_JAEMEF010000003.1"/>
</dbReference>
<dbReference type="Gene3D" id="1.25.40.10">
    <property type="entry name" value="Tetratricopeptide repeat domain"/>
    <property type="match status" value="2"/>
</dbReference>
<dbReference type="SUPFAM" id="SSF48452">
    <property type="entry name" value="TPR-like"/>
    <property type="match status" value="3"/>
</dbReference>
<sequence length="856" mass="100048">MSNKQIFIFLILLTICNKVFSQENSSYYLETINSKEYTKERKETILDSLFSNFNYDNFYDIHEYSRWFWKNGNLKKAISINKKIINHKELKKTKNDGIRKRLLKNLGYFNYLIKEYYESLYYYNQATLISGFEVESAKSYKKIGQIFFVLGDYYNAEKYYDKALTYAKTTNLNLYIGICIEASINLKKTKVKKKFSKGVLILQSAIKIINDNKNVTTKKRILETYTSLGDLYNEFLFLNKKSNFKQAYNNYKISLKIAKQTKDFQEIANILNSIGFLHLAADKNNTIDHFKKSLKYSTENLISSTIYSNLSNYYKQKEQLNLSLENINKAVNLLTTNKQDSLSKELLKTNKHKFYLLNKLIDKGIILNKLSKYEDALKTFKKCDYLLDLVRYESNSISSKLFWQEKATRLFTEATKTCYFLNDTKSAFYFIEKNKAILLLENINKQKYNQNDEINFEIFKNLKMSDYKTVDFSNESKIMDLKEVQNNLPLNTVLLDYIINDDFGYLISVSKHYIKLYKICNLDILAKYITSYLQLISKPITDRSNLKKLEVLSKKITKIILPFQLDKNNYTKLIISPDYNLQNIPFESLNYNNKFLIETFETSYIYSYSYLIKNNIIKREPKKQLISFAPYAFNYDKLETLNYSLIESEEISEILDGKNFEKELAVLKNFEGNINDFNIINISSHANASDSINPWIAFKDQKLYLDDIYKTKNQAELVVLNACKTSLGEIKKGEGVFSLARGFFRSGSKSVVSSLWNVNDKSNSEITINFYKYLKKGFTKSAALRQAKLDYLKTHNLSEASPYYWSSLILIGDDSAIQLKKNHKQLIYNAIAVILAVFLILFIKKSKMLGNIIKFN</sequence>
<feature type="coiled-coil region" evidence="2">
    <location>
        <begin position="310"/>
        <end position="337"/>
    </location>
</feature>
<proteinExistence type="predicted"/>
<feature type="domain" description="CHAT" evidence="4">
    <location>
        <begin position="554"/>
        <end position="813"/>
    </location>
</feature>
<dbReference type="PANTHER" id="PTHR10098:SF108">
    <property type="entry name" value="TETRATRICOPEPTIDE REPEAT PROTEIN 28"/>
    <property type="match status" value="1"/>
</dbReference>
<keyword evidence="6" id="KW-1185">Reference proteome</keyword>
<reference evidence="5 6" key="1">
    <citation type="submission" date="2020-12" db="EMBL/GenBank/DDBJ databases">
        <title>Olleya sediminilitoris sp. nov., isolated from a tidal flat.</title>
        <authorList>
            <person name="Park S."/>
            <person name="Yoon J.-H."/>
        </authorList>
    </citation>
    <scope>NUCLEOTIDE SEQUENCE [LARGE SCALE GENOMIC DNA]</scope>
    <source>
        <strain evidence="5 6">YSTF-M6</strain>
    </source>
</reference>
<keyword evidence="1" id="KW-0802">TPR repeat</keyword>
<dbReference type="InterPro" id="IPR024983">
    <property type="entry name" value="CHAT_dom"/>
</dbReference>
<feature type="transmembrane region" description="Helical" evidence="3">
    <location>
        <begin position="826"/>
        <end position="843"/>
    </location>
</feature>
<protein>
    <submittedName>
        <fullName evidence="5">CHAT domain-containing protein</fullName>
    </submittedName>
</protein>
<gene>
    <name evidence="5" type="ORF">JAO71_05720</name>
</gene>
<evidence type="ECO:0000256" key="1">
    <source>
        <dbReference type="PROSITE-ProRule" id="PRU00339"/>
    </source>
</evidence>
<dbReference type="InterPro" id="IPR011990">
    <property type="entry name" value="TPR-like_helical_dom_sf"/>
</dbReference>
<organism evidence="5 6">
    <name type="scientific">Olleya sediminilitoris</name>
    <dbReference type="NCBI Taxonomy" id="2795739"/>
    <lineage>
        <taxon>Bacteria</taxon>
        <taxon>Pseudomonadati</taxon>
        <taxon>Bacteroidota</taxon>
        <taxon>Flavobacteriia</taxon>
        <taxon>Flavobacteriales</taxon>
        <taxon>Flavobacteriaceae</taxon>
    </lineage>
</organism>
<feature type="repeat" description="TPR" evidence="1">
    <location>
        <begin position="137"/>
        <end position="170"/>
    </location>
</feature>
<evidence type="ECO:0000259" key="4">
    <source>
        <dbReference type="Pfam" id="PF12770"/>
    </source>
</evidence>
<accession>A0ABS1WJK5</accession>
<dbReference type="Proteomes" id="UP000605013">
    <property type="component" value="Unassembled WGS sequence"/>
</dbReference>
<dbReference type="SMART" id="SM00028">
    <property type="entry name" value="TPR"/>
    <property type="match status" value="4"/>
</dbReference>
<comment type="caution">
    <text evidence="5">The sequence shown here is derived from an EMBL/GenBank/DDBJ whole genome shotgun (WGS) entry which is preliminary data.</text>
</comment>
<evidence type="ECO:0000256" key="2">
    <source>
        <dbReference type="SAM" id="Coils"/>
    </source>
</evidence>
<keyword evidence="3" id="KW-1133">Transmembrane helix</keyword>
<dbReference type="PANTHER" id="PTHR10098">
    <property type="entry name" value="RAPSYN-RELATED"/>
    <property type="match status" value="1"/>
</dbReference>
<keyword evidence="3" id="KW-0472">Membrane</keyword>
<dbReference type="Pfam" id="PF12770">
    <property type="entry name" value="CHAT"/>
    <property type="match status" value="1"/>
</dbReference>
<dbReference type="EMBL" id="JAEMEF010000003">
    <property type="protein sequence ID" value="MBL7559299.1"/>
    <property type="molecule type" value="Genomic_DNA"/>
</dbReference>
<keyword evidence="2" id="KW-0175">Coiled coil</keyword>
<evidence type="ECO:0000313" key="6">
    <source>
        <dbReference type="Proteomes" id="UP000605013"/>
    </source>
</evidence>